<accession>A0A4R4UQ77</accession>
<dbReference type="InterPro" id="IPR011008">
    <property type="entry name" value="Dimeric_a/b-barrel"/>
</dbReference>
<feature type="region of interest" description="Disordered" evidence="1">
    <location>
        <begin position="73"/>
        <end position="109"/>
    </location>
</feature>
<sequence>MPRLETEAAIPGCVYCNFARDLADPKSFHLSEGWQDQLALEEHYESAPLLRAVEEVMTNVRILGFQDQRYELAPGVQSPGTSPAAPPRRTGPTAGSGNTTSLPEDAHQGCRRWSAGFRGALSSPSAAFTAKLRRVGPAGAIELERTARA</sequence>
<dbReference type="EMBL" id="SMKV01000007">
    <property type="protein sequence ID" value="TDC94418.1"/>
    <property type="molecule type" value="Genomic_DNA"/>
</dbReference>
<gene>
    <name evidence="2" type="ORF">E1161_07720</name>
</gene>
<evidence type="ECO:0000313" key="3">
    <source>
        <dbReference type="Proteomes" id="UP000294744"/>
    </source>
</evidence>
<dbReference type="AlphaFoldDB" id="A0A4R4UQ77"/>
<dbReference type="Gene3D" id="3.30.70.100">
    <property type="match status" value="1"/>
</dbReference>
<evidence type="ECO:0000313" key="2">
    <source>
        <dbReference type="EMBL" id="TDC94418.1"/>
    </source>
</evidence>
<proteinExistence type="predicted"/>
<dbReference type="OrthoDB" id="5244470at2"/>
<protein>
    <recommendedName>
        <fullName evidence="4">ABM domain-containing protein</fullName>
    </recommendedName>
</protein>
<dbReference type="SUPFAM" id="SSF54909">
    <property type="entry name" value="Dimeric alpha+beta barrel"/>
    <property type="match status" value="1"/>
</dbReference>
<organism evidence="2 3">
    <name type="scientific">Saccharopolyspora aridisoli</name>
    <dbReference type="NCBI Taxonomy" id="2530385"/>
    <lineage>
        <taxon>Bacteria</taxon>
        <taxon>Bacillati</taxon>
        <taxon>Actinomycetota</taxon>
        <taxon>Actinomycetes</taxon>
        <taxon>Pseudonocardiales</taxon>
        <taxon>Pseudonocardiaceae</taxon>
        <taxon>Saccharopolyspora</taxon>
    </lineage>
</organism>
<name>A0A4R4UQ77_9PSEU</name>
<reference evidence="2 3" key="1">
    <citation type="submission" date="2019-03" db="EMBL/GenBank/DDBJ databases">
        <title>Draft genome sequences of novel Actinobacteria.</title>
        <authorList>
            <person name="Sahin N."/>
            <person name="Ay H."/>
            <person name="Saygin H."/>
        </authorList>
    </citation>
    <scope>NUCLEOTIDE SEQUENCE [LARGE SCALE GENOMIC DNA]</scope>
    <source>
        <strain evidence="2 3">16K404</strain>
    </source>
</reference>
<comment type="caution">
    <text evidence="2">The sequence shown here is derived from an EMBL/GenBank/DDBJ whole genome shotgun (WGS) entry which is preliminary data.</text>
</comment>
<evidence type="ECO:0008006" key="4">
    <source>
        <dbReference type="Google" id="ProtNLM"/>
    </source>
</evidence>
<dbReference type="Proteomes" id="UP000294744">
    <property type="component" value="Unassembled WGS sequence"/>
</dbReference>
<keyword evidence="3" id="KW-1185">Reference proteome</keyword>
<evidence type="ECO:0000256" key="1">
    <source>
        <dbReference type="SAM" id="MobiDB-lite"/>
    </source>
</evidence>